<dbReference type="AlphaFoldDB" id="C4LFJ7"/>
<accession>C4LFJ7</accession>
<keyword evidence="3" id="KW-0378">Hydrolase</keyword>
<reference evidence="3 4" key="2">
    <citation type="journal article" date="2011" name="Stand. Genomic Sci.">
        <title>Complete genome sequence of Tolumonas auensis type strain (TA 4).</title>
        <authorList>
            <person name="Chertkov O."/>
            <person name="Copeland A."/>
            <person name="Lucas S."/>
            <person name="Lapidus A."/>
            <person name="Berry K.W."/>
            <person name="Detter J.C."/>
            <person name="Del Rio T.G."/>
            <person name="Hammon N."/>
            <person name="Dalin E."/>
            <person name="Tice H."/>
            <person name="Pitluck S."/>
            <person name="Richardson P."/>
            <person name="Bruce D."/>
            <person name="Goodwin L."/>
            <person name="Han C."/>
            <person name="Tapia R."/>
            <person name="Saunders E."/>
            <person name="Schmutz J."/>
            <person name="Brettin T."/>
            <person name="Larimer F."/>
            <person name="Land M."/>
            <person name="Hauser L."/>
            <person name="Spring S."/>
            <person name="Rohde M."/>
            <person name="Kyrpides N.C."/>
            <person name="Ivanova N."/>
            <person name="Goker M."/>
            <person name="Beller H.R."/>
            <person name="Klenk H.P."/>
            <person name="Woyke T."/>
        </authorList>
    </citation>
    <scope>NUCLEOTIDE SEQUENCE [LARGE SCALE GENOMIC DNA]</scope>
    <source>
        <strain evidence="4">DSM 9187 / TA4</strain>
    </source>
</reference>
<dbReference type="GO" id="GO:0008806">
    <property type="term" value="F:carboxymethylenebutenolidase activity"/>
    <property type="evidence" value="ECO:0007669"/>
    <property type="project" value="UniProtKB-EC"/>
</dbReference>
<evidence type="ECO:0000313" key="3">
    <source>
        <dbReference type="EMBL" id="ACQ93364.1"/>
    </source>
</evidence>
<keyword evidence="1" id="KW-0732">Signal</keyword>
<sequence>MRQFISALILTFFSVLSVNAQPLKLPPMEVDAMTALKASPRHGEWVKYDAGQGDKVDAWVVYPERSDKAPVVILIHEIFGLTDWARATADQLAAEGFLVVAPDFLSGKGEGGAGTASFKGDDVRTAIRNLDPAELKRRLDAAAAWATSQSAGGKKYGVVGFCWGGGVAFNWAIQQPELGASVVYYGVSPKTETLSTIKAPVLGLYGGDDARVTTTVPPTQEEMKRLAKRYDVKIYDGAGHAFLRQQNGMNGANLKAATDGWATTVAFLKETLAGKTK</sequence>
<feature type="signal peptide" evidence="1">
    <location>
        <begin position="1"/>
        <end position="20"/>
    </location>
</feature>
<dbReference type="PANTHER" id="PTHR46623">
    <property type="entry name" value="CARBOXYMETHYLENEBUTENOLIDASE-RELATED"/>
    <property type="match status" value="1"/>
</dbReference>
<reference evidence="4" key="1">
    <citation type="submission" date="2009-05" db="EMBL/GenBank/DDBJ databases">
        <title>Complete sequence of Tolumonas auensis DSM 9187.</title>
        <authorList>
            <consortium name="US DOE Joint Genome Institute"/>
            <person name="Lucas S."/>
            <person name="Copeland A."/>
            <person name="Lapidus A."/>
            <person name="Glavina del Rio T."/>
            <person name="Tice H."/>
            <person name="Bruce D."/>
            <person name="Goodwin L."/>
            <person name="Pitluck S."/>
            <person name="Chertkov O."/>
            <person name="Brettin T."/>
            <person name="Detter J.C."/>
            <person name="Han C."/>
            <person name="Larimer F."/>
            <person name="Land M."/>
            <person name="Hauser L."/>
            <person name="Kyrpides N."/>
            <person name="Mikhailova N."/>
            <person name="Spring S."/>
            <person name="Beller H."/>
        </authorList>
    </citation>
    <scope>NUCLEOTIDE SEQUENCE [LARGE SCALE GENOMIC DNA]</scope>
    <source>
        <strain evidence="4">DSM 9187 / TA4</strain>
    </source>
</reference>
<dbReference type="InterPro" id="IPR029058">
    <property type="entry name" value="AB_hydrolase_fold"/>
</dbReference>
<dbReference type="HOGENOM" id="CLU_054590_7_2_6"/>
<name>C4LFJ7_TOLAT</name>
<protein>
    <submittedName>
        <fullName evidence="3">Carboxymethylenebutenolidase</fullName>
        <ecNumber evidence="3">3.1.1.45</ecNumber>
    </submittedName>
</protein>
<dbReference type="EC" id="3.1.1.45" evidence="3"/>
<feature type="domain" description="Dienelactone hydrolase" evidence="2">
    <location>
        <begin position="57"/>
        <end position="271"/>
    </location>
</feature>
<keyword evidence="4" id="KW-1185">Reference proteome</keyword>
<evidence type="ECO:0000256" key="1">
    <source>
        <dbReference type="SAM" id="SignalP"/>
    </source>
</evidence>
<dbReference type="SUPFAM" id="SSF53474">
    <property type="entry name" value="alpha/beta-Hydrolases"/>
    <property type="match status" value="1"/>
</dbReference>
<dbReference type="eggNOG" id="COG0412">
    <property type="taxonomic scope" value="Bacteria"/>
</dbReference>
<dbReference type="KEGG" id="tau:Tola_1754"/>
<proteinExistence type="predicted"/>
<gene>
    <name evidence="3" type="ordered locus">Tola_1754</name>
</gene>
<feature type="chain" id="PRO_5002940417" evidence="1">
    <location>
        <begin position="21"/>
        <end position="277"/>
    </location>
</feature>
<dbReference type="EMBL" id="CP001616">
    <property type="protein sequence ID" value="ACQ93364.1"/>
    <property type="molecule type" value="Genomic_DNA"/>
</dbReference>
<dbReference type="InterPro" id="IPR002925">
    <property type="entry name" value="Dienelactn_hydro"/>
</dbReference>
<dbReference type="STRING" id="595494.Tola_1754"/>
<dbReference type="InterPro" id="IPR051049">
    <property type="entry name" value="Dienelactone_hydrolase-like"/>
</dbReference>
<dbReference type="OrthoDB" id="9787933at2"/>
<dbReference type="Pfam" id="PF01738">
    <property type="entry name" value="DLH"/>
    <property type="match status" value="1"/>
</dbReference>
<evidence type="ECO:0000259" key="2">
    <source>
        <dbReference type="Pfam" id="PF01738"/>
    </source>
</evidence>
<evidence type="ECO:0000313" key="4">
    <source>
        <dbReference type="Proteomes" id="UP000009073"/>
    </source>
</evidence>
<dbReference type="PANTHER" id="PTHR46623:SF6">
    <property type="entry name" value="ALPHA_BETA-HYDROLASES SUPERFAMILY PROTEIN"/>
    <property type="match status" value="1"/>
</dbReference>
<dbReference type="Gene3D" id="3.40.50.1820">
    <property type="entry name" value="alpha/beta hydrolase"/>
    <property type="match status" value="1"/>
</dbReference>
<dbReference type="Proteomes" id="UP000009073">
    <property type="component" value="Chromosome"/>
</dbReference>
<organism evidence="3 4">
    <name type="scientific">Tolumonas auensis (strain DSM 9187 / NBRC 110442 / TA 4)</name>
    <dbReference type="NCBI Taxonomy" id="595494"/>
    <lineage>
        <taxon>Bacteria</taxon>
        <taxon>Pseudomonadati</taxon>
        <taxon>Pseudomonadota</taxon>
        <taxon>Gammaproteobacteria</taxon>
        <taxon>Aeromonadales</taxon>
        <taxon>Aeromonadaceae</taxon>
        <taxon>Tolumonas</taxon>
    </lineage>
</organism>